<reference evidence="10 11" key="1">
    <citation type="submission" date="2018-08" db="EMBL/GenBank/DDBJ databases">
        <title>Genomic Encyclopedia of Type Strains, Phase IV (KMG-IV): sequencing the most valuable type-strain genomes for metagenomic binning, comparative biology and taxonomic classification.</title>
        <authorList>
            <person name="Goeker M."/>
        </authorList>
    </citation>
    <scope>NUCLEOTIDE SEQUENCE [LARGE SCALE GENOMIC DNA]</scope>
    <source>
        <strain evidence="10 11">DSM 25527</strain>
    </source>
</reference>
<keyword evidence="6 8" id="KW-0808">Transferase</keyword>
<evidence type="ECO:0000256" key="3">
    <source>
        <dbReference type="ARBA" id="ARBA00004845"/>
    </source>
</evidence>
<dbReference type="EMBL" id="QXDC01000002">
    <property type="protein sequence ID" value="RIA45940.1"/>
    <property type="molecule type" value="Genomic_DNA"/>
</dbReference>
<evidence type="ECO:0000256" key="2">
    <source>
        <dbReference type="ARBA" id="ARBA00004756"/>
    </source>
</evidence>
<dbReference type="SUPFAM" id="SSF51569">
    <property type="entry name" value="Aldolase"/>
    <property type="match status" value="1"/>
</dbReference>
<sequence length="284" mass="30335">MMFRDRQIGQESPLFLIAGPCVLESLELSLRVAERLSQIAFRHDILIIFKGSFDKANRTSLTSYRGPGLDDGLEILRLVAEKTGLPVLTDVHDPAQVKSVAEVVDILQTPALLARQSDLIDAVARSGRVVNLKKGQFMAPGDMAHVLDKARSAAVAAGQDPNSFLLCERGASFGYNNLVTDLRSLSVMGDTGAPVVFDASHSVQAPGSLGNRSGGERRYVPLLCRGAVAAGVAGLFIETHPDPTKALSDGPNSWPLDLLDPLVEQLVGLDRFVKGSLAAYPSAH</sequence>
<comment type="similarity">
    <text evidence="4 8">Belongs to the KdsA family.</text>
</comment>
<dbReference type="GO" id="GO:0019294">
    <property type="term" value="P:keto-3-deoxy-D-manno-octulosonic acid biosynthetic process"/>
    <property type="evidence" value="ECO:0007669"/>
    <property type="project" value="UniProtKB-UniRule"/>
</dbReference>
<comment type="caution">
    <text evidence="10">The sequence shown here is derived from an EMBL/GenBank/DDBJ whole genome shotgun (WGS) entry which is preliminary data.</text>
</comment>
<name>A0A397P8Q2_9SPHN</name>
<evidence type="ECO:0000313" key="10">
    <source>
        <dbReference type="EMBL" id="RIA45940.1"/>
    </source>
</evidence>
<dbReference type="Pfam" id="PF00793">
    <property type="entry name" value="DAHP_synth_1"/>
    <property type="match status" value="1"/>
</dbReference>
<accession>A0A397P8Q2</accession>
<dbReference type="PANTHER" id="PTHR21057">
    <property type="entry name" value="PHOSPHO-2-DEHYDRO-3-DEOXYHEPTONATE ALDOLASE"/>
    <property type="match status" value="1"/>
</dbReference>
<dbReference type="GO" id="GO:0008676">
    <property type="term" value="F:3-deoxy-8-phosphooctulonate synthase activity"/>
    <property type="evidence" value="ECO:0007669"/>
    <property type="project" value="UniProtKB-UniRule"/>
</dbReference>
<evidence type="ECO:0000256" key="8">
    <source>
        <dbReference type="HAMAP-Rule" id="MF_00056"/>
    </source>
</evidence>
<dbReference type="HAMAP" id="MF_00056">
    <property type="entry name" value="KDO8P_synth"/>
    <property type="match status" value="1"/>
</dbReference>
<dbReference type="InterPro" id="IPR006218">
    <property type="entry name" value="DAHP1/KDSA"/>
</dbReference>
<dbReference type="UniPathway" id="UPA00357">
    <property type="reaction ID" value="UER00474"/>
</dbReference>
<protein>
    <recommendedName>
        <fullName evidence="8">2-dehydro-3-deoxyphosphooctonate aldolase</fullName>
        <ecNumber evidence="8">2.5.1.55</ecNumber>
    </recommendedName>
    <alternativeName>
        <fullName evidence="8">3-deoxy-D-manno-octulosonic acid 8-phosphate synthase</fullName>
    </alternativeName>
    <alternativeName>
        <fullName evidence="8">KDO-8-phosphate synthase</fullName>
        <shortName evidence="8">KDO 8-P synthase</shortName>
        <shortName evidence="8">KDOPS</shortName>
    </alternativeName>
    <alternativeName>
        <fullName evidence="8">Phospho-2-dehydro-3-deoxyoctonate aldolase</fullName>
    </alternativeName>
</protein>
<dbReference type="UniPathway" id="UPA00030"/>
<proteinExistence type="inferred from homology"/>
<comment type="catalytic activity">
    <reaction evidence="7 8">
        <text>D-arabinose 5-phosphate + phosphoenolpyruvate + H2O = 3-deoxy-alpha-D-manno-2-octulosonate-8-phosphate + phosphate</text>
        <dbReference type="Rhea" id="RHEA:14053"/>
        <dbReference type="ChEBI" id="CHEBI:15377"/>
        <dbReference type="ChEBI" id="CHEBI:43474"/>
        <dbReference type="ChEBI" id="CHEBI:57693"/>
        <dbReference type="ChEBI" id="CHEBI:58702"/>
        <dbReference type="ChEBI" id="CHEBI:85985"/>
        <dbReference type="EC" id="2.5.1.55"/>
    </reaction>
</comment>
<keyword evidence="5 8" id="KW-0963">Cytoplasm</keyword>
<evidence type="ECO:0000313" key="11">
    <source>
        <dbReference type="Proteomes" id="UP000266568"/>
    </source>
</evidence>
<organism evidence="10 11">
    <name type="scientific">Hephaestia caeni</name>
    <dbReference type="NCBI Taxonomy" id="645617"/>
    <lineage>
        <taxon>Bacteria</taxon>
        <taxon>Pseudomonadati</taxon>
        <taxon>Pseudomonadota</taxon>
        <taxon>Alphaproteobacteria</taxon>
        <taxon>Sphingomonadales</taxon>
        <taxon>Sphingomonadaceae</taxon>
        <taxon>Hephaestia</taxon>
    </lineage>
</organism>
<dbReference type="OrthoDB" id="9776934at2"/>
<keyword evidence="8" id="KW-0448">Lipopolysaccharide biosynthesis</keyword>
<dbReference type="InterPro" id="IPR006269">
    <property type="entry name" value="KDO8P_synthase"/>
</dbReference>
<evidence type="ECO:0000256" key="7">
    <source>
        <dbReference type="ARBA" id="ARBA00049112"/>
    </source>
</evidence>
<gene>
    <name evidence="8" type="primary">kdsA</name>
    <name evidence="10" type="ORF">DFR49_0469</name>
</gene>
<evidence type="ECO:0000256" key="6">
    <source>
        <dbReference type="ARBA" id="ARBA00022679"/>
    </source>
</evidence>
<dbReference type="Gene3D" id="3.20.20.70">
    <property type="entry name" value="Aldolase class I"/>
    <property type="match status" value="1"/>
</dbReference>
<dbReference type="Proteomes" id="UP000266568">
    <property type="component" value="Unassembled WGS sequence"/>
</dbReference>
<evidence type="ECO:0000256" key="1">
    <source>
        <dbReference type="ARBA" id="ARBA00004496"/>
    </source>
</evidence>
<keyword evidence="11" id="KW-1185">Reference proteome</keyword>
<dbReference type="NCBIfam" id="NF003543">
    <property type="entry name" value="PRK05198.1"/>
    <property type="match status" value="1"/>
</dbReference>
<dbReference type="InterPro" id="IPR013785">
    <property type="entry name" value="Aldolase_TIM"/>
</dbReference>
<feature type="domain" description="DAHP synthetase I/KDSA" evidence="9">
    <location>
        <begin position="7"/>
        <end position="256"/>
    </location>
</feature>
<comment type="pathway">
    <text evidence="2">Bacterial outer membrane biogenesis; lipopolysaccharide biosynthesis.</text>
</comment>
<comment type="pathway">
    <text evidence="3 8">Carbohydrate biosynthesis; 3-deoxy-D-manno-octulosonate biosynthesis; 3-deoxy-D-manno-octulosonate from D-ribulose 5-phosphate: step 2/3.</text>
</comment>
<comment type="subcellular location">
    <subcellularLocation>
        <location evidence="1 8">Cytoplasm</location>
    </subcellularLocation>
</comment>
<dbReference type="NCBIfam" id="TIGR01362">
    <property type="entry name" value="KDO8P_synth"/>
    <property type="match status" value="1"/>
</dbReference>
<dbReference type="AlphaFoldDB" id="A0A397P8Q2"/>
<dbReference type="GO" id="GO:0005737">
    <property type="term" value="C:cytoplasm"/>
    <property type="evidence" value="ECO:0007669"/>
    <property type="project" value="UniProtKB-SubCell"/>
</dbReference>
<evidence type="ECO:0000259" key="9">
    <source>
        <dbReference type="Pfam" id="PF00793"/>
    </source>
</evidence>
<evidence type="ECO:0000256" key="4">
    <source>
        <dbReference type="ARBA" id="ARBA00010499"/>
    </source>
</evidence>
<dbReference type="EC" id="2.5.1.55" evidence="8"/>
<evidence type="ECO:0000256" key="5">
    <source>
        <dbReference type="ARBA" id="ARBA00022490"/>
    </source>
</evidence>
<dbReference type="RefSeq" id="WP_004211652.1">
    <property type="nucleotide sequence ID" value="NZ_QXDC01000002.1"/>
</dbReference>